<dbReference type="InterPro" id="IPR003593">
    <property type="entry name" value="AAA+_ATPase"/>
</dbReference>
<comment type="caution">
    <text evidence="5">The sequence shown here is derived from an EMBL/GenBank/DDBJ whole genome shotgun (WGS) entry which is preliminary data.</text>
</comment>
<evidence type="ECO:0000256" key="1">
    <source>
        <dbReference type="ARBA" id="ARBA00022448"/>
    </source>
</evidence>
<dbReference type="GO" id="GO:0005524">
    <property type="term" value="F:ATP binding"/>
    <property type="evidence" value="ECO:0007669"/>
    <property type="project" value="UniProtKB-KW"/>
</dbReference>
<dbReference type="CDD" id="cd03230">
    <property type="entry name" value="ABC_DR_subfamily_A"/>
    <property type="match status" value="1"/>
</dbReference>
<dbReference type="AlphaFoldDB" id="A0A538S954"/>
<keyword evidence="1" id="KW-0813">Transport</keyword>
<evidence type="ECO:0000313" key="6">
    <source>
        <dbReference type="Proteomes" id="UP000317716"/>
    </source>
</evidence>
<gene>
    <name evidence="5" type="ORF">E6K72_13555</name>
</gene>
<organism evidence="5 6">
    <name type="scientific">Eiseniibacteriota bacterium</name>
    <dbReference type="NCBI Taxonomy" id="2212470"/>
    <lineage>
        <taxon>Bacteria</taxon>
        <taxon>Candidatus Eiseniibacteriota</taxon>
    </lineage>
</organism>
<evidence type="ECO:0000256" key="2">
    <source>
        <dbReference type="ARBA" id="ARBA00022741"/>
    </source>
</evidence>
<keyword evidence="2" id="KW-0547">Nucleotide-binding</keyword>
<dbReference type="EMBL" id="VBOS01000506">
    <property type="protein sequence ID" value="TMQ47897.1"/>
    <property type="molecule type" value="Genomic_DNA"/>
</dbReference>
<dbReference type="PANTHER" id="PTHR43038:SF3">
    <property type="entry name" value="ABC TRANSPORTER G FAMILY MEMBER 20 ISOFORM X1"/>
    <property type="match status" value="1"/>
</dbReference>
<dbReference type="SMART" id="SM00382">
    <property type="entry name" value="AAA"/>
    <property type="match status" value="1"/>
</dbReference>
<dbReference type="InterPro" id="IPR027417">
    <property type="entry name" value="P-loop_NTPase"/>
</dbReference>
<evidence type="ECO:0000313" key="5">
    <source>
        <dbReference type="EMBL" id="TMQ47897.1"/>
    </source>
</evidence>
<sequence>MSGEAGEPTVAVEELTRRFGAFTAVDRVSFEVRRGEVFGFLGPNGAGKTTTIKMLTGLLLPTSGRGRVAGFDLLRDTEEIKRRIGYMSQQFSLYGDLTVEENIAFFARLYSVAPARRAERRDAVLAMADLAGSRNRLTRELSLGWKQRLALGTAVLHEPPILFLDEPTSGVDPISRRAFWDLIYDLAGRGTTVFVSTHNMEEAEYCHRLALMNRGRIIALDRPAGLRAAMPAPLLEIEAADGPRAVETLAREPGVIEAGLHGRLVHALVEDAAAARTALPRALAARGIAVGDVRVVEPSLEDVFVALVRTSGGAMEA</sequence>
<keyword evidence="3 5" id="KW-0067">ATP-binding</keyword>
<dbReference type="PROSITE" id="PS50893">
    <property type="entry name" value="ABC_TRANSPORTER_2"/>
    <property type="match status" value="1"/>
</dbReference>
<dbReference type="InterPro" id="IPR003439">
    <property type="entry name" value="ABC_transporter-like_ATP-bd"/>
</dbReference>
<evidence type="ECO:0000259" key="4">
    <source>
        <dbReference type="PROSITE" id="PS50893"/>
    </source>
</evidence>
<dbReference type="Pfam" id="PF13732">
    <property type="entry name" value="DrrA1-3_C"/>
    <property type="match status" value="1"/>
</dbReference>
<dbReference type="PANTHER" id="PTHR43038">
    <property type="entry name" value="ATP-BINDING CASSETTE, SUB-FAMILY H, MEMBER 1"/>
    <property type="match status" value="1"/>
</dbReference>
<accession>A0A538S954</accession>
<dbReference type="Proteomes" id="UP000317716">
    <property type="component" value="Unassembled WGS sequence"/>
</dbReference>
<reference evidence="5 6" key="1">
    <citation type="journal article" date="2019" name="Nat. Microbiol.">
        <title>Mediterranean grassland soil C-N compound turnover is dependent on rainfall and depth, and is mediated by genomically divergent microorganisms.</title>
        <authorList>
            <person name="Diamond S."/>
            <person name="Andeer P.F."/>
            <person name="Li Z."/>
            <person name="Crits-Christoph A."/>
            <person name="Burstein D."/>
            <person name="Anantharaman K."/>
            <person name="Lane K.R."/>
            <person name="Thomas B.C."/>
            <person name="Pan C."/>
            <person name="Northen T.R."/>
            <person name="Banfield J.F."/>
        </authorList>
    </citation>
    <scope>NUCLEOTIDE SEQUENCE [LARGE SCALE GENOMIC DNA]</scope>
    <source>
        <strain evidence="5">WS_2</strain>
    </source>
</reference>
<protein>
    <submittedName>
        <fullName evidence="5">ABC transporter ATP-binding protein</fullName>
    </submittedName>
</protein>
<dbReference type="PROSITE" id="PS00211">
    <property type="entry name" value="ABC_TRANSPORTER_1"/>
    <property type="match status" value="1"/>
</dbReference>
<feature type="domain" description="ABC transporter" evidence="4">
    <location>
        <begin position="10"/>
        <end position="239"/>
    </location>
</feature>
<proteinExistence type="predicted"/>
<dbReference type="Pfam" id="PF00005">
    <property type="entry name" value="ABC_tran"/>
    <property type="match status" value="1"/>
</dbReference>
<dbReference type="InterPro" id="IPR017871">
    <property type="entry name" value="ABC_transporter-like_CS"/>
</dbReference>
<dbReference type="Gene3D" id="3.40.50.300">
    <property type="entry name" value="P-loop containing nucleotide triphosphate hydrolases"/>
    <property type="match status" value="1"/>
</dbReference>
<evidence type="ECO:0000256" key="3">
    <source>
        <dbReference type="ARBA" id="ARBA00022840"/>
    </source>
</evidence>
<name>A0A538S954_UNCEI</name>
<dbReference type="InterPro" id="IPR025302">
    <property type="entry name" value="DrrA1/2-like_C"/>
</dbReference>
<dbReference type="GO" id="GO:0016887">
    <property type="term" value="F:ATP hydrolysis activity"/>
    <property type="evidence" value="ECO:0007669"/>
    <property type="project" value="InterPro"/>
</dbReference>
<dbReference type="SUPFAM" id="SSF52540">
    <property type="entry name" value="P-loop containing nucleoside triphosphate hydrolases"/>
    <property type="match status" value="1"/>
</dbReference>